<reference evidence="2" key="1">
    <citation type="journal article" date="2021" name="Proc. Natl. Acad. Sci. U.S.A.">
        <title>A Catalog of Tens of Thousands of Viruses from Human Metagenomes Reveals Hidden Associations with Chronic Diseases.</title>
        <authorList>
            <person name="Tisza M.J."/>
            <person name="Buck C.B."/>
        </authorList>
    </citation>
    <scope>NUCLEOTIDE SEQUENCE</scope>
    <source>
        <strain evidence="2">CtpoI7</strain>
    </source>
</reference>
<sequence>MIKTIIVCLISFLIGYVTTPYDPMETNKDAKLFQLIALAASIATVITLALM</sequence>
<name>A0A8S5P8Y6_9CAUD</name>
<feature type="transmembrane region" description="Helical" evidence="1">
    <location>
        <begin position="30"/>
        <end position="50"/>
    </location>
</feature>
<evidence type="ECO:0000256" key="1">
    <source>
        <dbReference type="SAM" id="Phobius"/>
    </source>
</evidence>
<proteinExistence type="predicted"/>
<accession>A0A8S5P8Y6</accession>
<keyword evidence="1" id="KW-0812">Transmembrane</keyword>
<evidence type="ECO:0000313" key="2">
    <source>
        <dbReference type="EMBL" id="DAE03542.1"/>
    </source>
</evidence>
<organism evidence="2">
    <name type="scientific">Siphoviridae sp. ctpoI7</name>
    <dbReference type="NCBI Taxonomy" id="2825678"/>
    <lineage>
        <taxon>Viruses</taxon>
        <taxon>Duplodnaviria</taxon>
        <taxon>Heunggongvirae</taxon>
        <taxon>Uroviricota</taxon>
        <taxon>Caudoviricetes</taxon>
    </lineage>
</organism>
<keyword evidence="1" id="KW-0472">Membrane</keyword>
<dbReference type="EMBL" id="BK015368">
    <property type="protein sequence ID" value="DAE03542.1"/>
    <property type="molecule type" value="Genomic_DNA"/>
</dbReference>
<keyword evidence="1" id="KW-1133">Transmembrane helix</keyword>
<protein>
    <submittedName>
        <fullName evidence="2">Uncharacterized protein</fullName>
    </submittedName>
</protein>